<dbReference type="AlphaFoldDB" id="D7FXZ4"/>
<evidence type="ECO:0000313" key="2">
    <source>
        <dbReference type="EMBL" id="CBJ32407.1"/>
    </source>
</evidence>
<gene>
    <name evidence="2" type="ORF">Esi_0337_0007</name>
</gene>
<dbReference type="InParanoid" id="D7FXZ4"/>
<feature type="compositionally biased region" description="Basic and acidic residues" evidence="1">
    <location>
        <begin position="90"/>
        <end position="105"/>
    </location>
</feature>
<evidence type="ECO:0000313" key="3">
    <source>
        <dbReference type="Proteomes" id="UP000002630"/>
    </source>
</evidence>
<protein>
    <submittedName>
        <fullName evidence="2">Uncharacterized protein</fullName>
    </submittedName>
</protein>
<reference evidence="2 3" key="1">
    <citation type="journal article" date="2010" name="Nature">
        <title>The Ectocarpus genome and the independent evolution of multicellularity in brown algae.</title>
        <authorList>
            <person name="Cock J.M."/>
            <person name="Sterck L."/>
            <person name="Rouze P."/>
            <person name="Scornet D."/>
            <person name="Allen A.E."/>
            <person name="Amoutzias G."/>
            <person name="Anthouard V."/>
            <person name="Artiguenave F."/>
            <person name="Aury J.M."/>
            <person name="Badger J.H."/>
            <person name="Beszteri B."/>
            <person name="Billiau K."/>
            <person name="Bonnet E."/>
            <person name="Bothwell J.H."/>
            <person name="Bowler C."/>
            <person name="Boyen C."/>
            <person name="Brownlee C."/>
            <person name="Carrano C.J."/>
            <person name="Charrier B."/>
            <person name="Cho G.Y."/>
            <person name="Coelho S.M."/>
            <person name="Collen J."/>
            <person name="Corre E."/>
            <person name="Da Silva C."/>
            <person name="Delage L."/>
            <person name="Delaroque N."/>
            <person name="Dittami S.M."/>
            <person name="Doulbeau S."/>
            <person name="Elias M."/>
            <person name="Farnham G."/>
            <person name="Gachon C.M."/>
            <person name="Gschloessl B."/>
            <person name="Heesch S."/>
            <person name="Jabbari K."/>
            <person name="Jubin C."/>
            <person name="Kawai H."/>
            <person name="Kimura K."/>
            <person name="Kloareg B."/>
            <person name="Kupper F.C."/>
            <person name="Lang D."/>
            <person name="Le Bail A."/>
            <person name="Leblanc C."/>
            <person name="Lerouge P."/>
            <person name="Lohr M."/>
            <person name="Lopez P.J."/>
            <person name="Martens C."/>
            <person name="Maumus F."/>
            <person name="Michel G."/>
            <person name="Miranda-Saavedra D."/>
            <person name="Morales J."/>
            <person name="Moreau H."/>
            <person name="Motomura T."/>
            <person name="Nagasato C."/>
            <person name="Napoli C.A."/>
            <person name="Nelson D.R."/>
            <person name="Nyvall-Collen P."/>
            <person name="Peters A.F."/>
            <person name="Pommier C."/>
            <person name="Potin P."/>
            <person name="Poulain J."/>
            <person name="Quesneville H."/>
            <person name="Read B."/>
            <person name="Rensing S.A."/>
            <person name="Ritter A."/>
            <person name="Rousvoal S."/>
            <person name="Samanta M."/>
            <person name="Samson G."/>
            <person name="Schroeder D.C."/>
            <person name="Segurens B."/>
            <person name="Strittmatter M."/>
            <person name="Tonon T."/>
            <person name="Tregear J.W."/>
            <person name="Valentin K."/>
            <person name="von Dassow P."/>
            <person name="Yamagishi T."/>
            <person name="Van de Peer Y."/>
            <person name="Wincker P."/>
        </authorList>
    </citation>
    <scope>NUCLEOTIDE SEQUENCE [LARGE SCALE GENOMIC DNA]</scope>
    <source>
        <strain evidence="3">Ec32 / CCAP1310/4</strain>
    </source>
</reference>
<dbReference type="Proteomes" id="UP000002630">
    <property type="component" value="Unassembled WGS sequence"/>
</dbReference>
<name>D7FXZ4_ECTSI</name>
<dbReference type="EMBL" id="FN649760">
    <property type="protein sequence ID" value="CBJ32407.1"/>
    <property type="molecule type" value="Genomic_DNA"/>
</dbReference>
<keyword evidence="3" id="KW-1185">Reference proteome</keyword>
<feature type="region of interest" description="Disordered" evidence="1">
    <location>
        <begin position="88"/>
        <end position="111"/>
    </location>
</feature>
<organism evidence="2 3">
    <name type="scientific">Ectocarpus siliculosus</name>
    <name type="common">Brown alga</name>
    <name type="synonym">Conferva siliculosa</name>
    <dbReference type="NCBI Taxonomy" id="2880"/>
    <lineage>
        <taxon>Eukaryota</taxon>
        <taxon>Sar</taxon>
        <taxon>Stramenopiles</taxon>
        <taxon>Ochrophyta</taxon>
        <taxon>PX clade</taxon>
        <taxon>Phaeophyceae</taxon>
        <taxon>Ectocarpales</taxon>
        <taxon>Ectocarpaceae</taxon>
        <taxon>Ectocarpus</taxon>
    </lineage>
</organism>
<accession>D7FXZ4</accession>
<proteinExistence type="predicted"/>
<sequence length="136" mass="14569">MSELCRMTIGGQNVPAVELKDRVDQAVAALEQLSLGGDGPRQAAPAQDLRVLTLLEKVTLSGPGESGNLEEVATVLSAALFKLSLGADPGCKRDDEKEEMEDKTQHRTQISGQMYGWDSAKHLPSRRPTLGGLCLP</sequence>
<evidence type="ECO:0000256" key="1">
    <source>
        <dbReference type="SAM" id="MobiDB-lite"/>
    </source>
</evidence>